<evidence type="ECO:0000256" key="3">
    <source>
        <dbReference type="ARBA" id="ARBA00022490"/>
    </source>
</evidence>
<comment type="caution">
    <text evidence="12">The sequence shown here is derived from an EMBL/GenBank/DDBJ whole genome shotgun (WGS) entry which is preliminary data.</text>
</comment>
<dbReference type="EMBL" id="NMVI01000029">
    <property type="protein sequence ID" value="OYN84111.1"/>
    <property type="molecule type" value="Genomic_DNA"/>
</dbReference>
<dbReference type="PANTHER" id="PTHR43253">
    <property type="entry name" value="TRICORN PROTEASE HOMOLOG 2-RELATED"/>
    <property type="match status" value="1"/>
</dbReference>
<dbReference type="Pfam" id="PF03572">
    <property type="entry name" value="Peptidase_S41"/>
    <property type="match status" value="1"/>
</dbReference>
<dbReference type="Pfam" id="PF26550">
    <property type="entry name" value="Tricorn_2nd"/>
    <property type="match status" value="1"/>
</dbReference>
<feature type="region of interest" description="Disordered" evidence="10">
    <location>
        <begin position="173"/>
        <end position="192"/>
    </location>
</feature>
<comment type="similarity">
    <text evidence="2 7">Belongs to the peptidase S41B family.</text>
</comment>
<dbReference type="CDD" id="cd07562">
    <property type="entry name" value="Peptidase_S41_TRI"/>
    <property type="match status" value="1"/>
</dbReference>
<dbReference type="SUPFAM" id="SSF52096">
    <property type="entry name" value="ClpP/crotonase"/>
    <property type="match status" value="1"/>
</dbReference>
<dbReference type="SUPFAM" id="SSF69304">
    <property type="entry name" value="Tricorn protease N-terminal domain"/>
    <property type="match status" value="2"/>
</dbReference>
<evidence type="ECO:0000256" key="2">
    <source>
        <dbReference type="ARBA" id="ARBA00008524"/>
    </source>
</evidence>
<dbReference type="Proteomes" id="UP000216533">
    <property type="component" value="Unassembled WGS sequence"/>
</dbReference>
<evidence type="ECO:0000313" key="12">
    <source>
        <dbReference type="EMBL" id="OYN84111.1"/>
    </source>
</evidence>
<keyword evidence="4 7" id="KW-0645">Protease</keyword>
<dbReference type="InterPro" id="IPR028204">
    <property type="entry name" value="Tricorn_C1"/>
</dbReference>
<dbReference type="RefSeq" id="WP_094451942.1">
    <property type="nucleotide sequence ID" value="NZ_NMVI01000029.1"/>
</dbReference>
<dbReference type="InterPro" id="IPR015943">
    <property type="entry name" value="WD40/YVTN_repeat-like_dom_sf"/>
</dbReference>
<evidence type="ECO:0000256" key="10">
    <source>
        <dbReference type="SAM" id="MobiDB-lite"/>
    </source>
</evidence>
<dbReference type="Pfam" id="PF14684">
    <property type="entry name" value="Tricorn_C1"/>
    <property type="match status" value="1"/>
</dbReference>
<comment type="subcellular location">
    <subcellularLocation>
        <location evidence="1 7">Cytoplasm</location>
    </subcellularLocation>
</comment>
<sequence length="1076" mass="116941">MADVYMRYPDVHAEQIVFVADNDLWLTSTKGGAARRITDDGAPVINPKFSPDGTRIAFTSAVAGGKDVYVRQPEGSIDRLTFVSDGLAKVTGWYDDDHVMFVSMHNTGQRGTAELHLVSLDGEVTPLPYGPVIGAAVSRRGALAVATCNTRDSAAWKRYRGGMAAKLWVDPKGGTAKRRAGQDRGDWGEVLPDEPAGKYAPGWVGERLIFSSDRGDHPAQGQLWSVNKSGKDLTQHTQHTADDGYVRDPSTDGTQIVYHCRGSIYLMSSLKAKPVKLDIETGLGEPQPIRLDPSDRLSDPRPDHGANGSLVEWRGAAYFLTHRAGPARAVSDLPGVRLREPQLLGRTGKGIWASDAEGEDCLEIAAIDGTGDAERICHGELGRVLHLTSDPAGVRVAVVSHDGRVSLVEVASGAVRPVGRSPEGEATDPVFSPDGRYLVWRQAIGREGELGRLMIVETDGTDESVPLTRGVFNDFSPAFTADGKHLAFLSSRTLDPTYDDFAFDLGNTHSVRPWLAPLAADEPAPFGPSADGWAIAAVVDENDEEEPKKKEVTTATAEVAGFEDRIVAFPVPSDQYASLRATAKGIAWRKKVDRSGVLGSSRAGVEGEAPKDLVEHFSFDTRRTSTVVEAADSFAVSGDGERIVVRKGGDWWVQAADAKPGDDDTSKVTIDVARLRREIRPRDEWRQMFDENGRIMRDHYWRSDMEGQDWQAILARYRPLVEKLRTHDDLVDMLWETVGELNTSHAYVMPPAPAGDQSAKAGRLGASLRRDGDAWVIEEILPGESSDPEARSPLRAAGVGAEVGDRILAVDGRSVAEARTVGELLQGSVDRVVELTLERDGQARRVVVVPLESETALRYHAWVASRAAYVADHSGGRLGYVHVPDMMANGWAEFHRQIEIASRAEGVVVDVRFNGGGHTSQLILERLSRKVTGWGIARHYDSPMSYPDQAMRGPVVFVTNPYAGSDGDIVCGGAQTMGLGPVIGQRSWGGVVGIDGRFDLVDGTRITQPRYAHWFGQQGYGLENHGVDPDIEVNWSPAEWKAEADSQLDRAIEEAFALLEETPAATSPALEPPRWA</sequence>
<dbReference type="InterPro" id="IPR029414">
    <property type="entry name" value="Tricorn_PDZ"/>
</dbReference>
<dbReference type="Gene3D" id="3.30.750.44">
    <property type="match status" value="1"/>
</dbReference>
<dbReference type="SMART" id="SM00245">
    <property type="entry name" value="TSPc"/>
    <property type="match status" value="1"/>
</dbReference>
<dbReference type="GO" id="GO:0005737">
    <property type="term" value="C:cytoplasm"/>
    <property type="evidence" value="ECO:0007669"/>
    <property type="project" value="UniProtKB-SubCell"/>
</dbReference>
<gene>
    <name evidence="12" type="ORF">CGZ92_13765</name>
</gene>
<feature type="region of interest" description="Disordered" evidence="10">
    <location>
        <begin position="283"/>
        <end position="305"/>
    </location>
</feature>
<evidence type="ECO:0000256" key="5">
    <source>
        <dbReference type="ARBA" id="ARBA00022801"/>
    </source>
</evidence>
<dbReference type="PIRSF" id="PIRSF036421">
    <property type="entry name" value="Tricorn_protease"/>
    <property type="match status" value="1"/>
</dbReference>
<evidence type="ECO:0000256" key="8">
    <source>
        <dbReference type="PIRSR" id="PIRSR036421-1"/>
    </source>
</evidence>
<dbReference type="Gene3D" id="2.120.10.60">
    <property type="entry name" value="Tricorn protease N-terminal domain"/>
    <property type="match status" value="1"/>
</dbReference>
<dbReference type="Gene3D" id="2.30.42.10">
    <property type="match status" value="1"/>
</dbReference>
<feature type="domain" description="PDZ" evidence="11">
    <location>
        <begin position="762"/>
        <end position="815"/>
    </location>
</feature>
<dbReference type="InterPro" id="IPR029045">
    <property type="entry name" value="ClpP/crotonase-like_dom_sf"/>
</dbReference>
<dbReference type="InterPro" id="IPR001478">
    <property type="entry name" value="PDZ"/>
</dbReference>
<proteinExistence type="inferred from homology"/>
<dbReference type="PROSITE" id="PS50106">
    <property type="entry name" value="PDZ"/>
    <property type="match status" value="1"/>
</dbReference>
<dbReference type="InterPro" id="IPR012393">
    <property type="entry name" value="Tricorn_protease"/>
</dbReference>
<comment type="function">
    <text evidence="7">Degrades oligopeptides.</text>
</comment>
<evidence type="ECO:0000256" key="7">
    <source>
        <dbReference type="PIRNR" id="PIRNR036421"/>
    </source>
</evidence>
<evidence type="ECO:0000256" key="4">
    <source>
        <dbReference type="ARBA" id="ARBA00022670"/>
    </source>
</evidence>
<dbReference type="GO" id="GO:0006508">
    <property type="term" value="P:proteolysis"/>
    <property type="evidence" value="ECO:0007669"/>
    <property type="project" value="UniProtKB-UniRule"/>
</dbReference>
<evidence type="ECO:0000256" key="1">
    <source>
        <dbReference type="ARBA" id="ARBA00004496"/>
    </source>
</evidence>
<dbReference type="GO" id="GO:0008236">
    <property type="term" value="F:serine-type peptidase activity"/>
    <property type="evidence" value="ECO:0007669"/>
    <property type="project" value="UniProtKB-UniRule"/>
</dbReference>
<evidence type="ECO:0000259" key="11">
    <source>
        <dbReference type="PROSITE" id="PS50106"/>
    </source>
</evidence>
<dbReference type="Gene3D" id="3.90.226.10">
    <property type="entry name" value="2-enoyl-CoA Hydratase, Chain A, domain 1"/>
    <property type="match status" value="1"/>
</dbReference>
<accession>A0A255DZB8</accession>
<keyword evidence="6 7" id="KW-0720">Serine protease</keyword>
<evidence type="ECO:0000256" key="6">
    <source>
        <dbReference type="ARBA" id="ARBA00022825"/>
    </source>
</evidence>
<dbReference type="InterPro" id="IPR005151">
    <property type="entry name" value="Tail-specific_protease"/>
</dbReference>
<evidence type="ECO:0000256" key="9">
    <source>
        <dbReference type="PIRSR" id="PIRSR036421-3"/>
    </source>
</evidence>
<feature type="site" description="Transition state stabilizer; via amide nitrogen" evidence="9">
    <location>
        <position position="966"/>
    </location>
</feature>
<dbReference type="Pfam" id="PF14685">
    <property type="entry name" value="PDZ_Tricorn"/>
    <property type="match status" value="1"/>
</dbReference>
<evidence type="ECO:0000313" key="13">
    <source>
        <dbReference type="Proteomes" id="UP000216533"/>
    </source>
</evidence>
<keyword evidence="3 7" id="KW-0963">Cytoplasm</keyword>
<dbReference type="AlphaFoldDB" id="A0A255DZB8"/>
<feature type="active site" description="Charge relay system" evidence="8">
    <location>
        <position position="745"/>
    </location>
</feature>
<dbReference type="PANTHER" id="PTHR43253:SF1">
    <property type="entry name" value="TRICORN PROTEASE HOMOLOG 2-RELATED"/>
    <property type="match status" value="1"/>
</dbReference>
<keyword evidence="5 7" id="KW-0378">Hydrolase</keyword>
<organism evidence="12 13">
    <name type="scientific">Parenemella sanctibonifatiensis</name>
    <dbReference type="NCBI Taxonomy" id="2016505"/>
    <lineage>
        <taxon>Bacteria</taxon>
        <taxon>Bacillati</taxon>
        <taxon>Actinomycetota</taxon>
        <taxon>Actinomycetes</taxon>
        <taxon>Propionibacteriales</taxon>
        <taxon>Propionibacteriaceae</taxon>
        <taxon>Parenemella</taxon>
    </lineage>
</organism>
<protein>
    <recommendedName>
        <fullName evidence="7">Tricorn protease homolog</fullName>
        <ecNumber evidence="7">3.4.21.-</ecNumber>
    </recommendedName>
</protein>
<feature type="active site" description="Charge relay system" evidence="8">
    <location>
        <position position="1023"/>
    </location>
</feature>
<reference evidence="12 13" key="1">
    <citation type="submission" date="2017-07" db="EMBL/GenBank/DDBJ databases">
        <title>Draft whole genome sequences of clinical Proprionibacteriaceae strains.</title>
        <authorList>
            <person name="Bernier A.-M."/>
            <person name="Bernard K."/>
            <person name="Domingo M.-C."/>
        </authorList>
    </citation>
    <scope>NUCLEOTIDE SEQUENCE [LARGE SCALE GENOMIC DNA]</scope>
    <source>
        <strain evidence="12 13">NML 160184</strain>
    </source>
</reference>
<feature type="active site" description="Nucleophile" evidence="8">
    <location>
        <position position="965"/>
    </location>
</feature>
<dbReference type="InterPro" id="IPR036034">
    <property type="entry name" value="PDZ_sf"/>
</dbReference>
<feature type="compositionally biased region" description="Basic and acidic residues" evidence="10">
    <location>
        <begin position="292"/>
        <end position="304"/>
    </location>
</feature>
<dbReference type="SUPFAM" id="SSF50156">
    <property type="entry name" value="PDZ domain-like"/>
    <property type="match status" value="1"/>
</dbReference>
<dbReference type="Pfam" id="PF26549">
    <property type="entry name" value="Tricorn_N"/>
    <property type="match status" value="1"/>
</dbReference>
<dbReference type="Gene3D" id="2.130.10.10">
    <property type="entry name" value="YVTN repeat-like/Quinoprotein amine dehydrogenase"/>
    <property type="match status" value="1"/>
</dbReference>
<dbReference type="EC" id="3.4.21.-" evidence="7"/>
<name>A0A255DZB8_9ACTN</name>